<gene>
    <name evidence="5" type="ORF">OLC1_LOCUS17704</name>
</gene>
<dbReference type="AlphaFoldDB" id="A0AAV1DPY2"/>
<keyword evidence="3" id="KW-0812">Transmembrane</keyword>
<evidence type="ECO:0000256" key="1">
    <source>
        <dbReference type="SAM" id="Coils"/>
    </source>
</evidence>
<dbReference type="InterPro" id="IPR039976">
    <property type="entry name" value="WIT1/WIT2"/>
</dbReference>
<keyword evidence="6" id="KW-1185">Reference proteome</keyword>
<dbReference type="EMBL" id="OX459123">
    <property type="protein sequence ID" value="CAI9109935.1"/>
    <property type="molecule type" value="Genomic_DNA"/>
</dbReference>
<feature type="compositionally biased region" description="Polar residues" evidence="2">
    <location>
        <begin position="1"/>
        <end position="11"/>
    </location>
</feature>
<dbReference type="Pfam" id="PF26581">
    <property type="entry name" value="WIT1_2_N"/>
    <property type="match status" value="1"/>
</dbReference>
<protein>
    <submittedName>
        <fullName evidence="5">OLC1v1009877C1</fullName>
    </submittedName>
</protein>
<dbReference type="SUPFAM" id="SSF57997">
    <property type="entry name" value="Tropomyosin"/>
    <property type="match status" value="1"/>
</dbReference>
<organism evidence="5 6">
    <name type="scientific">Oldenlandia corymbosa var. corymbosa</name>
    <dbReference type="NCBI Taxonomy" id="529605"/>
    <lineage>
        <taxon>Eukaryota</taxon>
        <taxon>Viridiplantae</taxon>
        <taxon>Streptophyta</taxon>
        <taxon>Embryophyta</taxon>
        <taxon>Tracheophyta</taxon>
        <taxon>Spermatophyta</taxon>
        <taxon>Magnoliopsida</taxon>
        <taxon>eudicotyledons</taxon>
        <taxon>Gunneridae</taxon>
        <taxon>Pentapetalae</taxon>
        <taxon>asterids</taxon>
        <taxon>lamiids</taxon>
        <taxon>Gentianales</taxon>
        <taxon>Rubiaceae</taxon>
        <taxon>Rubioideae</taxon>
        <taxon>Spermacoceae</taxon>
        <taxon>Hedyotis-Oldenlandia complex</taxon>
        <taxon>Oldenlandia</taxon>
    </lineage>
</organism>
<evidence type="ECO:0000256" key="2">
    <source>
        <dbReference type="SAM" id="MobiDB-lite"/>
    </source>
</evidence>
<evidence type="ECO:0000313" key="5">
    <source>
        <dbReference type="EMBL" id="CAI9109935.1"/>
    </source>
</evidence>
<keyword evidence="3" id="KW-0472">Membrane</keyword>
<keyword evidence="3" id="KW-1133">Transmembrane helix</keyword>
<feature type="region of interest" description="Disordered" evidence="2">
    <location>
        <begin position="1"/>
        <end position="22"/>
    </location>
</feature>
<dbReference type="Proteomes" id="UP001161247">
    <property type="component" value="Chromosome 6"/>
</dbReference>
<evidence type="ECO:0000256" key="3">
    <source>
        <dbReference type="SAM" id="Phobius"/>
    </source>
</evidence>
<sequence length="682" mass="77431">MESESIMNASVTDEDARTGELEADSLNRDSLEVLSSGGDMMPELESAGEVLTKVELELACFSEKLLNLDILVMHVASREGDFEAFLYEEENKFDDSARNAVEFDFLSGFLESELKEVDSFVSSLQVEIDNARGTVFSHKHLGAFEDIQEKLLDCDKSLKQSLEQVSEIKAQSDSFQRILFTSTGVKHGKNVEVLENGHSPDLSSKIKMQTVEQQRHILKMFEKSLARELDLEKKLTDLGQSEELLKLKLQQEVFCMEEEVEVVSEKFFEAENASEVFMRTSRELLSLIQILKFNLNGFAQREGEMRSKCEELSEELNMKDLALQNFEKINEELKVKCASLEKLVEESEFQLGNLKEYSDENKDSHDKVRELEDVIRKLKENISEAEKRAVSAEDVNKLLKDANAELMKDLSLVQSNHFSTSEKVNLLERQLRESDIKLQHAVASAEASEEKQTMLYSTIGDMENLIKDLKSKVLKAESMTDSAEEKCIILSETNEELNEEINFLRSRIESLEASLHQAEETKRAAAKNIGLRTELIRDLVMQVASERKRLHEQINLLKVEKKILARRVQNVSKDHSFTSSKEKEDIVKAFPAATDNIASATSNEEIKSKVTEVLATNEKLDISEAQAHSANAEEHAAEITPLELDTVRNIDPRELRSKYIFRALLVVIIPILIAAFYPHLQQ</sequence>
<accession>A0AAV1DPY2</accession>
<dbReference type="PANTHER" id="PTHR35705:SF1">
    <property type="entry name" value="WPP DOMAIN-INTERACTING TAIL-ANCHORED PROTEIN 1"/>
    <property type="match status" value="1"/>
</dbReference>
<feature type="domain" description="WIT1/2 N-terminal helical bundle" evidence="4">
    <location>
        <begin position="44"/>
        <end position="180"/>
    </location>
</feature>
<keyword evidence="1" id="KW-0175">Coiled coil</keyword>
<dbReference type="PANTHER" id="PTHR35705">
    <property type="entry name" value="WPP DOMAIN-INTERACTING TAIL-ANCHORED PROTEIN 1"/>
    <property type="match status" value="1"/>
</dbReference>
<evidence type="ECO:0000313" key="6">
    <source>
        <dbReference type="Proteomes" id="UP001161247"/>
    </source>
</evidence>
<feature type="coiled-coil region" evidence="1">
    <location>
        <begin position="323"/>
        <end position="402"/>
    </location>
</feature>
<feature type="transmembrane region" description="Helical" evidence="3">
    <location>
        <begin position="659"/>
        <end position="677"/>
    </location>
</feature>
<reference evidence="5" key="1">
    <citation type="submission" date="2023-03" db="EMBL/GenBank/DDBJ databases">
        <authorList>
            <person name="Julca I."/>
        </authorList>
    </citation>
    <scope>NUCLEOTIDE SEQUENCE</scope>
</reference>
<name>A0AAV1DPY2_OLDCO</name>
<evidence type="ECO:0000259" key="4">
    <source>
        <dbReference type="Pfam" id="PF26581"/>
    </source>
</evidence>
<feature type="coiled-coil region" evidence="1">
    <location>
        <begin position="459"/>
        <end position="567"/>
    </location>
</feature>
<proteinExistence type="predicted"/>
<dbReference type="InterPro" id="IPR058610">
    <property type="entry name" value="WIT1_2_N"/>
</dbReference>